<dbReference type="GO" id="GO:0000289">
    <property type="term" value="P:nuclear-transcribed mRNA poly(A) tail shortening"/>
    <property type="evidence" value="ECO:0007669"/>
    <property type="project" value="TreeGrafter"/>
</dbReference>
<dbReference type="InterPro" id="IPR050785">
    <property type="entry name" value="PAN2-PAN3_catalytic_subunit"/>
</dbReference>
<reference evidence="11" key="1">
    <citation type="submission" date="2003-08" db="EMBL/GenBank/DDBJ databases">
        <authorList>
            <person name="Birren B."/>
            <person name="Nusbaum C."/>
            <person name="Abebe A."/>
            <person name="Abouelleil A."/>
            <person name="Adekoya E."/>
            <person name="Ait-zahra M."/>
            <person name="Allen N."/>
            <person name="Allen T."/>
            <person name="An P."/>
            <person name="Anderson M."/>
            <person name="Anderson S."/>
            <person name="Arachchi H."/>
            <person name="Armbruster J."/>
            <person name="Bachantsang P."/>
            <person name="Baldwin J."/>
            <person name="Barry A."/>
            <person name="Bayul T."/>
            <person name="Blitshsteyn B."/>
            <person name="Bloom T."/>
            <person name="Blye J."/>
            <person name="Boguslavskiy L."/>
            <person name="Borowsky M."/>
            <person name="Boukhgalter B."/>
            <person name="Brunache A."/>
            <person name="Butler J."/>
            <person name="Calixte N."/>
            <person name="Calvo S."/>
            <person name="Camarata J."/>
            <person name="Campo K."/>
            <person name="Chang J."/>
            <person name="Cheshatsang Y."/>
            <person name="Citroen M."/>
            <person name="Collymore A."/>
            <person name="Considine T."/>
            <person name="Cook A."/>
            <person name="Cooke P."/>
            <person name="Corum B."/>
            <person name="Cuomo C."/>
            <person name="David R."/>
            <person name="Dawoe T."/>
            <person name="Degray S."/>
            <person name="Dodge S."/>
            <person name="Dooley K."/>
            <person name="Dorje P."/>
            <person name="Dorjee K."/>
            <person name="Dorris L."/>
            <person name="Duffey N."/>
            <person name="Dupes A."/>
            <person name="Elkins T."/>
            <person name="Engels R."/>
            <person name="Erickson J."/>
            <person name="Farina A."/>
            <person name="Faro S."/>
            <person name="Ferreira P."/>
            <person name="Fischer H."/>
            <person name="Fitzgerald M."/>
            <person name="Foley K."/>
            <person name="Gage D."/>
            <person name="Galagan J."/>
            <person name="Gearin G."/>
            <person name="Gnerre S."/>
            <person name="Gnirke A."/>
            <person name="Goyette A."/>
            <person name="Graham J."/>
            <person name="Grandbois E."/>
            <person name="Gyaltsen K."/>
            <person name="Hafez N."/>
            <person name="Hagopian D."/>
            <person name="Hagos B."/>
            <person name="Hall J."/>
            <person name="Hatcher B."/>
            <person name="Heller A."/>
            <person name="Higgins H."/>
            <person name="Honan T."/>
            <person name="Horn A."/>
            <person name="Houde N."/>
            <person name="Hughes L."/>
            <person name="Hulme W."/>
            <person name="Husby E."/>
            <person name="Iliev I."/>
            <person name="Jaffe D."/>
            <person name="Jones C."/>
            <person name="Kamal M."/>
            <person name="Kamat A."/>
            <person name="Kamvysselis M."/>
            <person name="Karlsson E."/>
            <person name="Kells C."/>
            <person name="Kieu A."/>
            <person name="Kisner P."/>
            <person name="Kodira C."/>
            <person name="Kulbokas E."/>
            <person name="Labutti K."/>
            <person name="Lama D."/>
            <person name="Landers T."/>
            <person name="Leger J."/>
            <person name="Levine S."/>
            <person name="Lewis D."/>
            <person name="Lewis T."/>
            <person name="Lindblad-toh K."/>
            <person name="Liu X."/>
            <person name="Lokyitsang T."/>
            <person name="Lokyitsang Y."/>
            <person name="Lucien O."/>
            <person name="Lui A."/>
            <person name="Ma L.J."/>
            <person name="Mabbitt R."/>
            <person name="Macdonald J."/>
            <person name="Maclean C."/>
            <person name="Major J."/>
            <person name="Manning J."/>
            <person name="Marabella R."/>
            <person name="Maru K."/>
            <person name="Matthews C."/>
            <person name="Mauceli E."/>
            <person name="Mccarthy M."/>
            <person name="Mcdonough S."/>
            <person name="Mcghee T."/>
            <person name="Meldrim J."/>
            <person name="Meneus L."/>
            <person name="Mesirov J."/>
            <person name="Mihalev A."/>
            <person name="Mihova T."/>
            <person name="Mikkelsen T."/>
            <person name="Mlenga V."/>
            <person name="Moru K."/>
            <person name="Mozes J."/>
            <person name="Mulrain L."/>
            <person name="Munson G."/>
            <person name="Naylor J."/>
            <person name="Newes C."/>
            <person name="Nguyen C."/>
            <person name="Nguyen N."/>
            <person name="Nguyen T."/>
            <person name="Nicol R."/>
            <person name="Nielsen C."/>
            <person name="Nizzari M."/>
            <person name="Norbu C."/>
            <person name="Norbu N."/>
            <person name="O'donnell P."/>
            <person name="Okoawo O."/>
            <person name="O'leary S."/>
            <person name="Omotosho B."/>
            <person name="O'neill K."/>
            <person name="Osman S."/>
            <person name="Parker S."/>
            <person name="Perrin D."/>
            <person name="Phunkhang P."/>
            <person name="Piqani B."/>
            <person name="Purcell S."/>
            <person name="Rachupka T."/>
            <person name="Ramasamy U."/>
            <person name="Rameau R."/>
            <person name="Ray V."/>
            <person name="Raymond C."/>
            <person name="Retta R."/>
            <person name="Richardson S."/>
            <person name="Rise C."/>
            <person name="Rodriguez J."/>
            <person name="Rogers J."/>
            <person name="Rogov P."/>
            <person name="Rutman M."/>
            <person name="Schupbach R."/>
            <person name="Seaman C."/>
            <person name="Settipalli S."/>
            <person name="Sharpe T."/>
            <person name="Sheridan J."/>
            <person name="Sherpa N."/>
            <person name="Shi J."/>
            <person name="Smirnov S."/>
            <person name="Smith C."/>
            <person name="Sougnez C."/>
            <person name="Spencer B."/>
            <person name="Stalker J."/>
            <person name="Stange-thomann N."/>
            <person name="Stavropoulos S."/>
            <person name="Stetson K."/>
            <person name="Stone C."/>
            <person name="Stone S."/>
            <person name="Stubbs M."/>
            <person name="Talamas J."/>
            <person name="Tchuinga P."/>
            <person name="Tenzing P."/>
            <person name="Tesfaye S."/>
            <person name="Theodore J."/>
            <person name="Thoulutsang Y."/>
            <person name="Topham K."/>
            <person name="Towey S."/>
            <person name="Tsamla T."/>
            <person name="Tsomo N."/>
            <person name="Vallee D."/>
            <person name="Vassiliev H."/>
            <person name="Venkataraman V."/>
            <person name="Vinson J."/>
            <person name="Vo A."/>
            <person name="Wade C."/>
            <person name="Wang S."/>
            <person name="Wangchuk T."/>
            <person name="Wangdi T."/>
            <person name="Whittaker C."/>
            <person name="Wilkinson J."/>
            <person name="Wu Y."/>
            <person name="Wyman D."/>
            <person name="Yadav S."/>
            <person name="Yang S."/>
            <person name="Yang X."/>
            <person name="Yeager S."/>
            <person name="Yee E."/>
            <person name="Young G."/>
            <person name="Zainoun J."/>
            <person name="Zembeck L."/>
            <person name="Zimmer A."/>
            <person name="Zody M."/>
            <person name="Lander E."/>
        </authorList>
    </citation>
    <scope>NUCLEOTIDE SEQUENCE [LARGE SCALE GENOMIC DNA]</scope>
</reference>
<keyword evidence="6" id="KW-0378">Hydrolase</keyword>
<dbReference type="Pfam" id="PF13423">
    <property type="entry name" value="UCH_1"/>
    <property type="match status" value="1"/>
</dbReference>
<sequence length="1131" mass="127786">QQGHVTSYYGPTMQKYTSFQIHPQLHPVVEVLTFGDKVLGLTKDRLQCHIKRGIPSFNFKDPAMTEAQCMAMWKDNHVLIGGKNDLLIDLDLKTNSVCNRAQLGGNETTAIFRKTSRYLCCGGFNGKVMLRDPESLKLQHTLDAHSGISDFDASGHLLVTCGFSQRPGNEPQNWSLDRFVKVYDLRMLRSLTPIQSVVQPSFLRFMSTYTRRMLVVSQSGQFLLLEDNALVTPSTPIYQANLLGTTIINTDTSSSMQAIAFADSGGLLHLWSASATPNFNKFQKEPDFPAMLDPLDPINIEDENTPLSIIPMPYCQKSLFSDWPKQQCIPVSRRPPPIDPELLRTMKVVHGIGYAPNPGSRRRNQVPYKLKDITSNDCRGKNAAVPESPLGRDEQPHLYMVPKKYRKVTFKYSKLGEEENEMIQHYNRTFAGMEANIPNAYCNCMLQVLYFIEPLRCGLQSHHNLNKEIDLSEELGFLFHMQDCATSGVLQASNFLRAFRTIPEATALGLVQNSSKSEQMATGGANTNLGHLIQNWARFILQQIHTETLPTPTDADDILILEPELSGRSGKLCYFYLFQGFNNFMSLAGKLYLPIPTHSLSYKRTQISILFGGWNIYVFDTTNELAINCIIHSNTLLSTPTAGEAPTPVPFSSIVKQSICSQVNTKSWDAVTETYQPMVQTKKMTLLPDILVLNCSLLREEDMQFWKKQMEQKAASDSQQRASFKERGTTSDAWNVFVEKEGLDFSFDKSSTTSWLPHHLFMALGGDGELVVKSYNDDANTNPPQPHCPPTPGTEYELFATVAHIDDPRTGGNLVAHVNVGEKYHQRKEGVTHTQWYLFNDFQISAVDKEDSVTFDLKWKIPCILVYKRLDIDFPLTSDILLPTPSISKRRRNLEPMSPGSSMTFTPLMPDELPTCEGVLVALDAEFVTLKAEEAELHSDGTRSTIKPSHLLAARITVVRGEGANEGVPFIDDYISTQEQVVDYLTKFSGGIKPGDLDASVSSKHLATLKLTYCKLRYLIQCGCIIVGHGLSKDFKVINIYVPEKQIRDTVHLFHMPRKRFISLRFLSWYFLCEKIQKDMHDSIEDARTALKLYKKYLELTKDETEMTDFRQNVLKQLYAEGRRLEWKVPE</sequence>
<dbReference type="InterPro" id="IPR015943">
    <property type="entry name" value="WD40/YVTN_repeat-like_dom_sf"/>
</dbReference>
<dbReference type="Gene3D" id="3.30.420.10">
    <property type="entry name" value="Ribonuclease H-like superfamily/Ribonuclease H"/>
    <property type="match status" value="1"/>
</dbReference>
<dbReference type="STRING" id="51511.ENSCSAVP00000006401"/>
<comment type="catalytic activity">
    <reaction evidence="1">
        <text>Exonucleolytic cleavage of poly(A) to 5'-AMP.</text>
        <dbReference type="EC" id="3.1.13.4"/>
    </reaction>
</comment>
<accession>H2YM49</accession>
<dbReference type="InterPro" id="IPR012337">
    <property type="entry name" value="RNaseH-like_sf"/>
</dbReference>
<dbReference type="SUPFAM" id="SSF50978">
    <property type="entry name" value="WD40 repeat-like"/>
    <property type="match status" value="1"/>
</dbReference>
<dbReference type="Gene3D" id="3.90.70.10">
    <property type="entry name" value="Cysteine proteinases"/>
    <property type="match status" value="1"/>
</dbReference>
<dbReference type="FunFam" id="3.30.420.10:FF:000011">
    <property type="entry name" value="PAN2-PAN3 deadenylation complex catalytic subunit PAN2"/>
    <property type="match status" value="1"/>
</dbReference>
<evidence type="ECO:0000313" key="10">
    <source>
        <dbReference type="Ensembl" id="ENSCSAVP00000006401.1"/>
    </source>
</evidence>
<evidence type="ECO:0000256" key="4">
    <source>
        <dbReference type="ARBA" id="ARBA00022722"/>
    </source>
</evidence>
<keyword evidence="11" id="KW-1185">Reference proteome</keyword>
<dbReference type="Ensembl" id="ENSCSAVT00000006481.1">
    <property type="protein sequence ID" value="ENSCSAVP00000006401.1"/>
    <property type="gene ID" value="ENSCSAVG00000003833.1"/>
</dbReference>
<dbReference type="InterPro" id="IPR038765">
    <property type="entry name" value="Papain-like_cys_pep_sf"/>
</dbReference>
<dbReference type="GO" id="GO:0046872">
    <property type="term" value="F:metal ion binding"/>
    <property type="evidence" value="ECO:0007669"/>
    <property type="project" value="UniProtKB-KW"/>
</dbReference>
<keyword evidence="5" id="KW-0479">Metal-binding</keyword>
<keyword evidence="4" id="KW-0540">Nuclease</keyword>
<dbReference type="GeneTree" id="ENSGT00390000013978"/>
<reference evidence="10" key="3">
    <citation type="submission" date="2025-09" db="UniProtKB">
        <authorList>
            <consortium name="Ensembl"/>
        </authorList>
    </citation>
    <scope>IDENTIFICATION</scope>
</reference>
<keyword evidence="2" id="KW-0963">Cytoplasm</keyword>
<name>H2YM49_CIOSA</name>
<dbReference type="InterPro" id="IPR036322">
    <property type="entry name" value="WD40_repeat_dom_sf"/>
</dbReference>
<dbReference type="InterPro" id="IPR028889">
    <property type="entry name" value="USP"/>
</dbReference>
<feature type="domain" description="USP" evidence="9">
    <location>
        <begin position="431"/>
        <end position="870"/>
    </location>
</feature>
<evidence type="ECO:0000256" key="6">
    <source>
        <dbReference type="ARBA" id="ARBA00022801"/>
    </source>
</evidence>
<dbReference type="Proteomes" id="UP000007875">
    <property type="component" value="Unassembled WGS sequence"/>
</dbReference>
<evidence type="ECO:0000256" key="3">
    <source>
        <dbReference type="ARBA" id="ARBA00022664"/>
    </source>
</evidence>
<dbReference type="InParanoid" id="H2YM49"/>
<evidence type="ECO:0000259" key="9">
    <source>
        <dbReference type="PROSITE" id="PS50235"/>
    </source>
</evidence>
<dbReference type="GO" id="GO:0004535">
    <property type="term" value="F:poly(A)-specific ribonuclease activity"/>
    <property type="evidence" value="ECO:0007669"/>
    <property type="project" value="UniProtKB-EC"/>
</dbReference>
<keyword evidence="7" id="KW-0269">Exonuclease</keyword>
<dbReference type="InterPro" id="IPR048841">
    <property type="entry name" value="PAN2_N"/>
</dbReference>
<dbReference type="CDD" id="cd06143">
    <property type="entry name" value="PAN2_exo"/>
    <property type="match status" value="1"/>
</dbReference>
<keyword evidence="3" id="KW-0507">mRNA processing</keyword>
<dbReference type="GO" id="GO:0003676">
    <property type="term" value="F:nucleic acid binding"/>
    <property type="evidence" value="ECO:0007669"/>
    <property type="project" value="InterPro"/>
</dbReference>
<dbReference type="GO" id="GO:0031251">
    <property type="term" value="C:PAN complex"/>
    <property type="evidence" value="ECO:0007669"/>
    <property type="project" value="TreeGrafter"/>
</dbReference>
<dbReference type="SMART" id="SM00479">
    <property type="entry name" value="EXOIII"/>
    <property type="match status" value="1"/>
</dbReference>
<dbReference type="GO" id="GO:0000932">
    <property type="term" value="C:P-body"/>
    <property type="evidence" value="ECO:0007669"/>
    <property type="project" value="TreeGrafter"/>
</dbReference>
<proteinExistence type="predicted"/>
<dbReference type="SUPFAM" id="SSF53098">
    <property type="entry name" value="Ribonuclease H-like"/>
    <property type="match status" value="1"/>
</dbReference>
<dbReference type="Pfam" id="PF00929">
    <property type="entry name" value="RNase_T"/>
    <property type="match status" value="1"/>
</dbReference>
<dbReference type="Gene3D" id="2.130.10.10">
    <property type="entry name" value="YVTN repeat-like/Quinoprotein amine dehydrogenase"/>
    <property type="match status" value="1"/>
</dbReference>
<dbReference type="OMA" id="TQELLWT"/>
<dbReference type="GO" id="GO:0006397">
    <property type="term" value="P:mRNA processing"/>
    <property type="evidence" value="ECO:0007669"/>
    <property type="project" value="UniProtKB-KW"/>
</dbReference>
<evidence type="ECO:0000256" key="2">
    <source>
        <dbReference type="ARBA" id="ARBA00022490"/>
    </source>
</evidence>
<dbReference type="InterPro" id="IPR028881">
    <property type="entry name" value="PAN2_UCH_dom"/>
</dbReference>
<evidence type="ECO:0000313" key="11">
    <source>
        <dbReference type="Proteomes" id="UP000007875"/>
    </source>
</evidence>
<dbReference type="SUPFAM" id="SSF54001">
    <property type="entry name" value="Cysteine proteinases"/>
    <property type="match status" value="1"/>
</dbReference>
<dbReference type="PANTHER" id="PTHR15728">
    <property type="entry name" value="DEADENYLATION COMPLEX CATALYTIC SUBUNIT PAN2"/>
    <property type="match status" value="1"/>
</dbReference>
<evidence type="ECO:0000256" key="7">
    <source>
        <dbReference type="ARBA" id="ARBA00022839"/>
    </source>
</evidence>
<evidence type="ECO:0000256" key="5">
    <source>
        <dbReference type="ARBA" id="ARBA00022723"/>
    </source>
</evidence>
<organism evidence="10 11">
    <name type="scientific">Ciona savignyi</name>
    <name type="common">Pacific transparent sea squirt</name>
    <dbReference type="NCBI Taxonomy" id="51511"/>
    <lineage>
        <taxon>Eukaryota</taxon>
        <taxon>Metazoa</taxon>
        <taxon>Chordata</taxon>
        <taxon>Tunicata</taxon>
        <taxon>Ascidiacea</taxon>
        <taxon>Phlebobranchia</taxon>
        <taxon>Cionidae</taxon>
        <taxon>Ciona</taxon>
    </lineage>
</organism>
<dbReference type="eggNOG" id="KOG1275">
    <property type="taxonomic scope" value="Eukaryota"/>
</dbReference>
<dbReference type="InterPro" id="IPR036397">
    <property type="entry name" value="RNaseH_sf"/>
</dbReference>
<reference evidence="10" key="2">
    <citation type="submission" date="2025-08" db="UniProtKB">
        <authorList>
            <consortium name="Ensembl"/>
        </authorList>
    </citation>
    <scope>IDENTIFICATION</scope>
</reference>
<dbReference type="PROSITE" id="PS50235">
    <property type="entry name" value="USP_3"/>
    <property type="match status" value="1"/>
</dbReference>
<keyword evidence="8" id="KW-0539">Nucleus</keyword>
<evidence type="ECO:0000256" key="8">
    <source>
        <dbReference type="ARBA" id="ARBA00023242"/>
    </source>
</evidence>
<dbReference type="InterPro" id="IPR013520">
    <property type="entry name" value="Ribonucl_H"/>
</dbReference>
<protein>
    <recommendedName>
        <fullName evidence="9">USP domain-containing protein</fullName>
    </recommendedName>
</protein>
<dbReference type="AlphaFoldDB" id="H2YM49"/>
<evidence type="ECO:0000256" key="1">
    <source>
        <dbReference type="ARBA" id="ARBA00001663"/>
    </source>
</evidence>
<dbReference type="Pfam" id="PF20770">
    <property type="entry name" value="PAN2_N"/>
    <property type="match status" value="1"/>
</dbReference>
<dbReference type="PANTHER" id="PTHR15728:SF0">
    <property type="entry name" value="PAN2-PAN3 DEADENYLATION COMPLEX CATALYTIC SUBUNIT PAN2"/>
    <property type="match status" value="1"/>
</dbReference>